<gene>
    <name evidence="3" type="ORF">DYB28_000652</name>
</gene>
<dbReference type="Proteomes" id="UP000275652">
    <property type="component" value="Unassembled WGS sequence"/>
</dbReference>
<evidence type="ECO:0000256" key="2">
    <source>
        <dbReference type="SAM" id="MobiDB-lite"/>
    </source>
</evidence>
<keyword evidence="1" id="KW-0175">Coiled coil</keyword>
<feature type="compositionally biased region" description="Polar residues" evidence="2">
    <location>
        <begin position="323"/>
        <end position="332"/>
    </location>
</feature>
<proteinExistence type="predicted"/>
<comment type="caution">
    <text evidence="3">The sequence shown here is derived from an EMBL/GenBank/DDBJ whole genome shotgun (WGS) entry which is preliminary data.</text>
</comment>
<feature type="coiled-coil region" evidence="1">
    <location>
        <begin position="134"/>
        <end position="188"/>
    </location>
</feature>
<evidence type="ECO:0000313" key="4">
    <source>
        <dbReference type="Proteomes" id="UP000275652"/>
    </source>
</evidence>
<feature type="region of interest" description="Disordered" evidence="2">
    <location>
        <begin position="305"/>
        <end position="332"/>
    </location>
</feature>
<organism evidence="3 4">
    <name type="scientific">Aphanomyces astaci</name>
    <name type="common">Crayfish plague agent</name>
    <dbReference type="NCBI Taxonomy" id="112090"/>
    <lineage>
        <taxon>Eukaryota</taxon>
        <taxon>Sar</taxon>
        <taxon>Stramenopiles</taxon>
        <taxon>Oomycota</taxon>
        <taxon>Saprolegniomycetes</taxon>
        <taxon>Saprolegniales</taxon>
        <taxon>Verrucalvaceae</taxon>
        <taxon>Aphanomyces</taxon>
    </lineage>
</organism>
<dbReference type="AlphaFoldDB" id="A0A9X8E0N3"/>
<sequence length="457" mass="51882">MRGGSTASTRTIQLEISICLGCYVETRIKTTTQRRRFLVPCALSYVELPVIRDIRYNLNAVSDANALLDFRFDDMEFKELGFLLGLPAVGLPNATVLPGTKLSPQRNSDATPILRRDMTTPNRDLHLTNIGNPAQALLTSAANLNMEIDHLTRQTPAGDGQEDLQQQRTEMETELVRLREENAHQRTQLAVYHRVHNENKASHELLESRVQELLTKWSDNRANRDQQLRIRAVHRFWNWLDKTCALVNSKSVAVLCETYGVLSREGRVPTTVMQRLRAAHGIHITTGAPTAPQTNDIVKIPPFTAKASAPPSGNEFKRIPKNPRTSLSQLPPVQSVPGEMLDVCEEVRVTKPWERYRRAGSILLDQDGPEGQHQPQFHNSVATFWGRYGQQLWEQTYAPFGNANHLDPLFHQVFNLHVKLQRLINNTDYDDTLVHFCASRTRLGQSSHSTRQRQKRS</sequence>
<dbReference type="EMBL" id="QUTI01024104">
    <property type="protein sequence ID" value="RLO07018.1"/>
    <property type="molecule type" value="Genomic_DNA"/>
</dbReference>
<name>A0A9X8E0N3_APHAT</name>
<reference evidence="3 4" key="1">
    <citation type="journal article" date="2018" name="J. Invertebr. Pathol.">
        <title>New genotyping method for the causative agent of crayfish plague (Aphanomyces astaci) based on whole genome data.</title>
        <authorList>
            <person name="Minardi D."/>
            <person name="Studholme D.J."/>
            <person name="van der Giezen M."/>
            <person name="Pretto T."/>
            <person name="Oidtmann B."/>
        </authorList>
    </citation>
    <scope>NUCLEOTIDE SEQUENCE [LARGE SCALE GENOMIC DNA]</scope>
    <source>
        <strain evidence="3 4">KB13</strain>
    </source>
</reference>
<protein>
    <submittedName>
        <fullName evidence="3">Uncharacterized protein</fullName>
    </submittedName>
</protein>
<evidence type="ECO:0000313" key="3">
    <source>
        <dbReference type="EMBL" id="RLO07018.1"/>
    </source>
</evidence>
<accession>A0A9X8E0N3</accession>
<evidence type="ECO:0000256" key="1">
    <source>
        <dbReference type="SAM" id="Coils"/>
    </source>
</evidence>